<evidence type="ECO:0000313" key="25">
    <source>
        <dbReference type="Proteomes" id="UP000515145"/>
    </source>
</evidence>
<evidence type="ECO:0000313" key="26">
    <source>
        <dbReference type="RefSeq" id="XP_028274276.1"/>
    </source>
</evidence>
<keyword evidence="19" id="KW-1053">Target membrane</keyword>
<keyword evidence="12" id="KW-0391">Immunity</keyword>
<dbReference type="InterPro" id="IPR023415">
    <property type="entry name" value="LDLR_class-A_CS"/>
</dbReference>
<evidence type="ECO:0000256" key="10">
    <source>
        <dbReference type="ARBA" id="ARBA00022692"/>
    </source>
</evidence>
<keyword evidence="25" id="KW-1185">Reference proteome</keyword>
<dbReference type="InterPro" id="IPR020864">
    <property type="entry name" value="MACPF"/>
</dbReference>
<dbReference type="PROSITE" id="PS00279">
    <property type="entry name" value="MACPF_1"/>
    <property type="match status" value="1"/>
</dbReference>
<dbReference type="OrthoDB" id="10037824at2759"/>
<evidence type="ECO:0000256" key="3">
    <source>
        <dbReference type="ARBA" id="ARBA00009214"/>
    </source>
</evidence>
<evidence type="ECO:0000256" key="2">
    <source>
        <dbReference type="ARBA" id="ARBA00004613"/>
    </source>
</evidence>
<reference evidence="26" key="1">
    <citation type="submission" date="2025-08" db="UniProtKB">
        <authorList>
            <consortium name="RefSeq"/>
        </authorList>
    </citation>
    <scope>IDENTIFICATION</scope>
</reference>
<evidence type="ECO:0000256" key="14">
    <source>
        <dbReference type="ARBA" id="ARBA00023058"/>
    </source>
</evidence>
<evidence type="ECO:0000256" key="6">
    <source>
        <dbReference type="ARBA" id="ARBA00022525"/>
    </source>
</evidence>
<keyword evidence="5" id="KW-1134">Transmembrane beta strand</keyword>
<dbReference type="Gene3D" id="2.20.100.10">
    <property type="entry name" value="Thrombospondin type-1 (TSP1) repeat"/>
    <property type="match status" value="1"/>
</dbReference>
<dbReference type="SUPFAM" id="SSF82895">
    <property type="entry name" value="TSP-1 type 1 repeat"/>
    <property type="match status" value="2"/>
</dbReference>
<dbReference type="SMART" id="SM00192">
    <property type="entry name" value="LDLa"/>
    <property type="match status" value="1"/>
</dbReference>
<dbReference type="InParanoid" id="A0A6P7JEE3"/>
<dbReference type="SMART" id="SM00457">
    <property type="entry name" value="MACPF"/>
    <property type="match status" value="1"/>
</dbReference>
<dbReference type="Pfam" id="PF00057">
    <property type="entry name" value="Ldl_recept_a"/>
    <property type="match status" value="1"/>
</dbReference>
<dbReference type="GO" id="GO:0006957">
    <property type="term" value="P:complement activation, alternative pathway"/>
    <property type="evidence" value="ECO:0007669"/>
    <property type="project" value="UniProtKB-KW"/>
</dbReference>
<evidence type="ECO:0000256" key="17">
    <source>
        <dbReference type="ARBA" id="ARBA00023162"/>
    </source>
</evidence>
<comment type="similarity">
    <text evidence="3">Belongs to the complement C6/C7/C8/C9 family.</text>
</comment>
<evidence type="ECO:0000256" key="18">
    <source>
        <dbReference type="ARBA" id="ARBA00023180"/>
    </source>
</evidence>
<comment type="caution">
    <text evidence="22">Lacks conserved residue(s) required for the propagation of feature annotation.</text>
</comment>
<evidence type="ECO:0000256" key="12">
    <source>
        <dbReference type="ARBA" id="ARBA00022859"/>
    </source>
</evidence>
<dbReference type="Gene3D" id="2.10.25.10">
    <property type="entry name" value="Laminin"/>
    <property type="match status" value="1"/>
</dbReference>
<protein>
    <recommendedName>
        <fullName evidence="4">Complement component C9</fullName>
    </recommendedName>
</protein>
<comment type="function">
    <text evidence="20">Pore-forming component of the membrane attack complex (MAC), a multiprotein complex activated by the complement cascade, which inserts into a target cell membrane and forms a pore, leading to target cell membrane rupture and cell lysis. The MAC is initiated by proteolytic cleavage of C5 into complement C5b in response to the classical, alternative, lectin and GZMK complement pathways. The complement pathways consist in a cascade of proteins that leads to phagocytosis and breakdown of pathogens and signaling that strengthens the adaptive immune system. Constitutes the pore-forming subunit of the MAC complex: during MAC assembly, C9 associates with the C5b8 intermediate complex, and polymerizes to complete the pore.</text>
</comment>
<proteinExistence type="inferred from homology"/>
<feature type="domain" description="MACPF" evidence="24">
    <location>
        <begin position="125"/>
        <end position="489"/>
    </location>
</feature>
<keyword evidence="11" id="KW-0204">Cytolysis</keyword>
<comment type="subcellular location">
    <subcellularLocation>
        <location evidence="2">Secreted</location>
    </subcellularLocation>
    <subcellularLocation>
        <location evidence="1">Target cell membrane</location>
        <topology evidence="1">Multi-pass membrane protein</topology>
    </subcellularLocation>
</comment>
<dbReference type="Pfam" id="PF00090">
    <property type="entry name" value="TSP_1"/>
    <property type="match status" value="2"/>
</dbReference>
<dbReference type="PROSITE" id="PS50068">
    <property type="entry name" value="LDLRA_2"/>
    <property type="match status" value="1"/>
</dbReference>
<keyword evidence="6" id="KW-0964">Secreted</keyword>
<evidence type="ECO:0000256" key="5">
    <source>
        <dbReference type="ARBA" id="ARBA00022452"/>
    </source>
</evidence>
<dbReference type="InterPro" id="IPR036055">
    <property type="entry name" value="LDL_receptor-like_sf"/>
</dbReference>
<keyword evidence="14" id="KW-0473">Membrane attack complex</keyword>
<dbReference type="SMART" id="SM00209">
    <property type="entry name" value="TSP1"/>
    <property type="match status" value="1"/>
</dbReference>
<dbReference type="Pfam" id="PF01823">
    <property type="entry name" value="MACPF"/>
    <property type="match status" value="1"/>
</dbReference>
<keyword evidence="8" id="KW-1052">Target cell membrane</keyword>
<dbReference type="GO" id="GO:0006958">
    <property type="term" value="P:complement activation, classical pathway"/>
    <property type="evidence" value="ECO:0007669"/>
    <property type="project" value="UniProtKB-KW"/>
</dbReference>
<dbReference type="AlphaFoldDB" id="A0A6P7JEE3"/>
<feature type="signal peptide" evidence="23">
    <location>
        <begin position="1"/>
        <end position="19"/>
    </location>
</feature>
<dbReference type="CTD" id="735"/>
<sequence length="582" mass="64206">MRLEVALSLTLAFLGTGMGQLTPDPPPVNCAWSRWSEWSSCDPCTKIQRRSRGIDVFGQFNGQPCQEAVGERRYCDTAAECPRPTVSLCTESEFQCRSGACIRKSLECNGDIDCEDQSDEECEPVRKPCGEKFLDNNEQGRTAGYGTNLLGIEPRTNPFNNDFFNGRCDRVRNPSTLQYDRVPWNVGVLHYQTKVEETVSREVYEETHSILKEILTDKTSKVDVGLSFKFKPTEGSLANFSASGGVDVGTDKAEIINRLAKFETTKKKSFIRVKGKIQLSTYRMRSTQLKLADEVLNHIQSLPVQYEKGIYFAFLEDYGTHYTKNGRSGGEYELIYILDQEAIKSNHMTVSDIKNCLSVGLRADATLTNLGQAEGHLKTGGCDGVKTTDGGNDGNKSRDRMVEEVMTAVTGGTPEAAAAMKAVLKTDGVMDLNTYTAWARSIADEPALLQSEADPIYMLVPISMPDANTRISNLKRATADYVAEYNVCKCKPCRNGGTVVLLDGKCLCLCSPLFEGLACQNRKSDKLGNRDDTPTVQEEGNWSCWSPWSNCSEGKRSRIRGCNTGDISGAVCRGDTSSEDHC</sequence>
<keyword evidence="7" id="KW-0245">EGF-like domain</keyword>
<evidence type="ECO:0000256" key="1">
    <source>
        <dbReference type="ARBA" id="ARBA00004276"/>
    </source>
</evidence>
<accession>A0A6P7JEE3</accession>
<keyword evidence="15" id="KW-0472">Membrane</keyword>
<keyword evidence="10" id="KW-0812">Transmembrane</keyword>
<dbReference type="Proteomes" id="UP000515145">
    <property type="component" value="Chromosome 12"/>
</dbReference>
<dbReference type="InterPro" id="IPR002172">
    <property type="entry name" value="LDrepeatLR_classA_rpt"/>
</dbReference>
<evidence type="ECO:0000256" key="4">
    <source>
        <dbReference type="ARBA" id="ARBA00018261"/>
    </source>
</evidence>
<dbReference type="PROSITE" id="PS51412">
    <property type="entry name" value="MACPF_2"/>
    <property type="match status" value="1"/>
</dbReference>
<dbReference type="GO" id="GO:0005579">
    <property type="term" value="C:membrane attack complex"/>
    <property type="evidence" value="ECO:0007669"/>
    <property type="project" value="UniProtKB-KW"/>
</dbReference>
<dbReference type="InterPro" id="IPR000884">
    <property type="entry name" value="TSP1_rpt"/>
</dbReference>
<evidence type="ECO:0000256" key="9">
    <source>
        <dbReference type="ARBA" id="ARBA00022588"/>
    </source>
</evidence>
<dbReference type="InterPro" id="IPR036383">
    <property type="entry name" value="TSP1_rpt_sf"/>
</dbReference>
<dbReference type="FunCoup" id="A0A6P7JEE3">
    <property type="interactions" value="927"/>
</dbReference>
<evidence type="ECO:0000256" key="20">
    <source>
        <dbReference type="ARBA" id="ARBA00093294"/>
    </source>
</evidence>
<keyword evidence="18" id="KW-0325">Glycoprotein</keyword>
<feature type="chain" id="PRO_5027799048" description="Complement component C9" evidence="23">
    <location>
        <begin position="20"/>
        <end position="582"/>
    </location>
</feature>
<dbReference type="CDD" id="cd00112">
    <property type="entry name" value="LDLa"/>
    <property type="match status" value="1"/>
</dbReference>
<evidence type="ECO:0000256" key="7">
    <source>
        <dbReference type="ARBA" id="ARBA00022536"/>
    </source>
</evidence>
<dbReference type="InterPro" id="IPR001862">
    <property type="entry name" value="MAC_perforin"/>
</dbReference>
<dbReference type="GO" id="GO:0005576">
    <property type="term" value="C:extracellular region"/>
    <property type="evidence" value="ECO:0007669"/>
    <property type="project" value="UniProtKB-SubCell"/>
</dbReference>
<dbReference type="PANTHER" id="PTHR45742:SF3">
    <property type="entry name" value="COMPLEMENT COMPONENT C9"/>
    <property type="match status" value="1"/>
</dbReference>
<dbReference type="PANTHER" id="PTHR45742">
    <property type="entry name" value="COMPLEMENT COMPONENT C6"/>
    <property type="match status" value="1"/>
</dbReference>
<dbReference type="GO" id="GO:0031640">
    <property type="term" value="P:killing of cells of another organism"/>
    <property type="evidence" value="ECO:0007669"/>
    <property type="project" value="UniProtKB-KW"/>
</dbReference>
<keyword evidence="16 22" id="KW-1015">Disulfide bond</keyword>
<dbReference type="Gene3D" id="4.10.400.10">
    <property type="entry name" value="Low-density Lipoprotein Receptor"/>
    <property type="match status" value="1"/>
</dbReference>
<dbReference type="PROSITE" id="PS50092">
    <property type="entry name" value="TSP1"/>
    <property type="match status" value="2"/>
</dbReference>
<feature type="disulfide bond" evidence="22">
    <location>
        <begin position="89"/>
        <end position="101"/>
    </location>
</feature>
<gene>
    <name evidence="26" type="primary">c9</name>
</gene>
<comment type="subunit">
    <text evidence="21">Homooligomer; about 20 C9 chains oligomerize to give rise to a huge beta-barrel that forms a 100 Angstrom diameter pore in target membranes. Component of the membrane attack complex (MAC), composed of complement C5b, C6, C7, C8A, C8B, C8G and multiple copies of the pore-forming subunit C9.</text>
</comment>
<evidence type="ECO:0000256" key="8">
    <source>
        <dbReference type="ARBA" id="ARBA00022537"/>
    </source>
</evidence>
<evidence type="ECO:0000259" key="24">
    <source>
        <dbReference type="PROSITE" id="PS51412"/>
    </source>
</evidence>
<dbReference type="GeneID" id="114444065"/>
<dbReference type="InterPro" id="IPR020863">
    <property type="entry name" value="MACPF_CS"/>
</dbReference>
<keyword evidence="23" id="KW-0732">Signal</keyword>
<keyword evidence="13" id="KW-0180">Complement pathway</keyword>
<keyword evidence="17" id="KW-0179">Complement alternate pathway</keyword>
<name>A0A6P7JEE3_9TELE</name>
<evidence type="ECO:0000256" key="23">
    <source>
        <dbReference type="SAM" id="SignalP"/>
    </source>
</evidence>
<dbReference type="GO" id="GO:0044218">
    <property type="term" value="C:other organism cell membrane"/>
    <property type="evidence" value="ECO:0007669"/>
    <property type="project" value="UniProtKB-KW"/>
</dbReference>
<evidence type="ECO:0000256" key="13">
    <source>
        <dbReference type="ARBA" id="ARBA00022875"/>
    </source>
</evidence>
<evidence type="ECO:0000256" key="19">
    <source>
        <dbReference type="ARBA" id="ARBA00023298"/>
    </source>
</evidence>
<dbReference type="SUPFAM" id="SSF57424">
    <property type="entry name" value="LDL receptor-like module"/>
    <property type="match status" value="1"/>
</dbReference>
<dbReference type="PROSITE" id="PS01209">
    <property type="entry name" value="LDLRA_1"/>
    <property type="match status" value="1"/>
</dbReference>
<organism evidence="25 26">
    <name type="scientific">Parambassis ranga</name>
    <name type="common">Indian glassy fish</name>
    <dbReference type="NCBI Taxonomy" id="210632"/>
    <lineage>
        <taxon>Eukaryota</taxon>
        <taxon>Metazoa</taxon>
        <taxon>Chordata</taxon>
        <taxon>Craniata</taxon>
        <taxon>Vertebrata</taxon>
        <taxon>Euteleostomi</taxon>
        <taxon>Actinopterygii</taxon>
        <taxon>Neopterygii</taxon>
        <taxon>Teleostei</taxon>
        <taxon>Neoteleostei</taxon>
        <taxon>Acanthomorphata</taxon>
        <taxon>Ovalentaria</taxon>
        <taxon>Ambassidae</taxon>
        <taxon>Parambassis</taxon>
    </lineage>
</organism>
<evidence type="ECO:0000256" key="22">
    <source>
        <dbReference type="PROSITE-ProRule" id="PRU00124"/>
    </source>
</evidence>
<keyword evidence="9" id="KW-0399">Innate immunity</keyword>
<evidence type="ECO:0000256" key="15">
    <source>
        <dbReference type="ARBA" id="ARBA00023136"/>
    </source>
</evidence>
<evidence type="ECO:0000256" key="21">
    <source>
        <dbReference type="ARBA" id="ARBA00093512"/>
    </source>
</evidence>
<dbReference type="RefSeq" id="XP_028274276.1">
    <property type="nucleotide sequence ID" value="XM_028418475.1"/>
</dbReference>
<dbReference type="PRINTS" id="PR00764">
    <property type="entry name" value="COMPLEMENTC9"/>
</dbReference>
<evidence type="ECO:0000256" key="11">
    <source>
        <dbReference type="ARBA" id="ARBA00022852"/>
    </source>
</evidence>
<evidence type="ECO:0000256" key="16">
    <source>
        <dbReference type="ARBA" id="ARBA00023157"/>
    </source>
</evidence>
<feature type="disulfide bond" evidence="22">
    <location>
        <begin position="96"/>
        <end position="114"/>
    </location>
</feature>